<dbReference type="Proteomes" id="UP000236754">
    <property type="component" value="Unassembled WGS sequence"/>
</dbReference>
<feature type="transmembrane region" description="Helical" evidence="2">
    <location>
        <begin position="327"/>
        <end position="349"/>
    </location>
</feature>
<evidence type="ECO:0000259" key="3">
    <source>
        <dbReference type="Pfam" id="PF25231"/>
    </source>
</evidence>
<dbReference type="PANTHER" id="PTHR33133">
    <property type="entry name" value="OS08G0107100 PROTEIN-RELATED"/>
    <property type="match status" value="1"/>
</dbReference>
<feature type="transmembrane region" description="Helical" evidence="2">
    <location>
        <begin position="377"/>
        <end position="407"/>
    </location>
</feature>
<feature type="transmembrane region" description="Helical" evidence="2">
    <location>
        <begin position="243"/>
        <end position="271"/>
    </location>
</feature>
<feature type="transmembrane region" description="Helical" evidence="2">
    <location>
        <begin position="192"/>
        <end position="217"/>
    </location>
</feature>
<name>A0A1H6CYX5_9ACTN</name>
<feature type="transmembrane region" description="Helical" evidence="2">
    <location>
        <begin position="142"/>
        <end position="165"/>
    </location>
</feature>
<dbReference type="OrthoDB" id="121140at2"/>
<feature type="compositionally biased region" description="Pro residues" evidence="1">
    <location>
        <begin position="74"/>
        <end position="87"/>
    </location>
</feature>
<feature type="domain" description="DUF7847" evidence="3">
    <location>
        <begin position="142"/>
        <end position="398"/>
    </location>
</feature>
<protein>
    <recommendedName>
        <fullName evidence="3">DUF7847 domain-containing protein</fullName>
    </recommendedName>
</protein>
<dbReference type="PANTHER" id="PTHR33133:SF1">
    <property type="entry name" value="EXPRESSED PROTEIN-RELATED"/>
    <property type="match status" value="1"/>
</dbReference>
<keyword evidence="5" id="KW-1185">Reference proteome</keyword>
<dbReference type="AlphaFoldDB" id="A0A1H6CYX5"/>
<dbReference type="Pfam" id="PF25231">
    <property type="entry name" value="DUF7847"/>
    <property type="match status" value="1"/>
</dbReference>
<accession>A0A1H6CYX5</accession>
<dbReference type="InterPro" id="IPR057169">
    <property type="entry name" value="DUF7847"/>
</dbReference>
<feature type="transmembrane region" description="Helical" evidence="2">
    <location>
        <begin position="277"/>
        <end position="299"/>
    </location>
</feature>
<evidence type="ECO:0000313" key="5">
    <source>
        <dbReference type="Proteomes" id="UP000236754"/>
    </source>
</evidence>
<dbReference type="EMBL" id="FNVU01000011">
    <property type="protein sequence ID" value="SEG78339.1"/>
    <property type="molecule type" value="Genomic_DNA"/>
</dbReference>
<keyword evidence="2" id="KW-0812">Transmembrane</keyword>
<feature type="region of interest" description="Disordered" evidence="1">
    <location>
        <begin position="1"/>
        <end position="114"/>
    </location>
</feature>
<keyword evidence="2" id="KW-1133">Transmembrane helix</keyword>
<proteinExistence type="predicted"/>
<evidence type="ECO:0000313" key="4">
    <source>
        <dbReference type="EMBL" id="SEG78339.1"/>
    </source>
</evidence>
<evidence type="ECO:0000256" key="1">
    <source>
        <dbReference type="SAM" id="MobiDB-lite"/>
    </source>
</evidence>
<organism evidence="4 5">
    <name type="scientific">Actinacidiphila yanglinensis</name>
    <dbReference type="NCBI Taxonomy" id="310779"/>
    <lineage>
        <taxon>Bacteria</taxon>
        <taxon>Bacillati</taxon>
        <taxon>Actinomycetota</taxon>
        <taxon>Actinomycetes</taxon>
        <taxon>Kitasatosporales</taxon>
        <taxon>Streptomycetaceae</taxon>
        <taxon>Actinacidiphila</taxon>
    </lineage>
</organism>
<gene>
    <name evidence="4" type="ORF">SAMN05216223_1113</name>
</gene>
<dbReference type="RefSeq" id="WP_103888074.1">
    <property type="nucleotide sequence ID" value="NZ_FNVU01000011.1"/>
</dbReference>
<keyword evidence="2" id="KW-0472">Membrane</keyword>
<evidence type="ECO:0000256" key="2">
    <source>
        <dbReference type="SAM" id="Phobius"/>
    </source>
</evidence>
<reference evidence="4 5" key="1">
    <citation type="submission" date="2016-10" db="EMBL/GenBank/DDBJ databases">
        <authorList>
            <person name="de Groot N.N."/>
        </authorList>
    </citation>
    <scope>NUCLEOTIDE SEQUENCE [LARGE SCALE GENOMIC DNA]</scope>
    <source>
        <strain evidence="4 5">CGMCC 4.2023</strain>
    </source>
</reference>
<sequence length="427" mass="44759">MTNTPGWTTPGPSDSPEPDDGTGPDTSATHEEPTVGQNFESPAPAENTVPAQAARPGWSHRQPPPNANGWARWTPPPGVQAPKPPEQGGPRWGGPPTLNGWQQQGPWSRPAAPKPGVIPLRPLNVGEILDGSIATLRLHWRAIVGVTFAVGVVTQAIAVAVQGLFTDDSSIKKIENDSHPSAHDVLHALRDAYAGLGVTIVVAALGVLAATAMLTMVTSRAVLGRSVNVGEAWREARPRMGRLIGLSFLLVFLYVAVLAVAIVPGILVAAAGSTGGGAALAVLGACAGLVVMVWLWILLSLSPPALMLEDQSIVGAMKRSAKLVRGAWWRVLGVELLTAVLTYIASAIIELPFTLVSAAFTNDSFASFYSSDSNPSWTFLVVSGIGAVVASTFTLPISAGTVTLLYVDQRIRRESLDIELTQAAAKN</sequence>